<evidence type="ECO:0000256" key="8">
    <source>
        <dbReference type="PIRNR" id="PIRNR036578"/>
    </source>
</evidence>
<feature type="compositionally biased region" description="Basic and acidic residues" evidence="9">
    <location>
        <begin position="204"/>
        <end position="227"/>
    </location>
</feature>
<feature type="domain" description="BRCT" evidence="10">
    <location>
        <begin position="99"/>
        <end position="170"/>
    </location>
</feature>
<gene>
    <name evidence="11" type="ORF">AYI70_g961</name>
</gene>
<dbReference type="SUPFAM" id="SSF48019">
    <property type="entry name" value="post-AAA+ oligomerization domain-like"/>
    <property type="match status" value="1"/>
</dbReference>
<reference evidence="11 12" key="1">
    <citation type="submission" date="2017-01" db="EMBL/GenBank/DDBJ databases">
        <authorList>
            <person name="Mah S.A."/>
            <person name="Swanson W.J."/>
            <person name="Moy G.W."/>
            <person name="Vacquier V.D."/>
        </authorList>
    </citation>
    <scope>NUCLEOTIDE SEQUENCE [LARGE SCALE GENOMIC DNA]</scope>
    <source>
        <strain evidence="11 12">GSMNP</strain>
    </source>
</reference>
<dbReference type="FunFam" id="1.10.8.60:FF:000021">
    <property type="entry name" value="Replication factor C subunit 1"/>
    <property type="match status" value="1"/>
</dbReference>
<keyword evidence="12" id="KW-1185">Reference proteome</keyword>
<dbReference type="FunFam" id="1.20.272.10:FF:000005">
    <property type="entry name" value="Replication factor C subunit 1"/>
    <property type="match status" value="1"/>
</dbReference>
<feature type="compositionally biased region" description="Polar residues" evidence="9">
    <location>
        <begin position="228"/>
        <end position="239"/>
    </location>
</feature>
<feature type="region of interest" description="Disordered" evidence="9">
    <location>
        <begin position="1"/>
        <end position="48"/>
    </location>
</feature>
<evidence type="ECO:0000256" key="3">
    <source>
        <dbReference type="ARBA" id="ARBA00020401"/>
    </source>
</evidence>
<keyword evidence="4 8" id="KW-0235">DNA replication</keyword>
<feature type="compositionally biased region" description="Low complexity" evidence="9">
    <location>
        <begin position="185"/>
        <end position="200"/>
    </location>
</feature>
<dbReference type="SUPFAM" id="SSF52113">
    <property type="entry name" value="BRCT domain"/>
    <property type="match status" value="1"/>
</dbReference>
<keyword evidence="6 8" id="KW-0067">ATP-binding</keyword>
<name>A0A1R1YEK6_9FUNG</name>
<dbReference type="Gene3D" id="1.10.8.60">
    <property type="match status" value="1"/>
</dbReference>
<proteinExistence type="inferred from homology"/>
<dbReference type="PIRSF" id="PIRSF036578">
    <property type="entry name" value="RFC1"/>
    <property type="match status" value="1"/>
</dbReference>
<evidence type="ECO:0000256" key="4">
    <source>
        <dbReference type="ARBA" id="ARBA00022705"/>
    </source>
</evidence>
<dbReference type="PANTHER" id="PTHR23389:SF6">
    <property type="entry name" value="REPLICATION FACTOR C SUBUNIT 1"/>
    <property type="match status" value="1"/>
</dbReference>
<dbReference type="GO" id="GO:0005524">
    <property type="term" value="F:ATP binding"/>
    <property type="evidence" value="ECO:0007669"/>
    <property type="project" value="UniProtKB-UniRule"/>
</dbReference>
<dbReference type="InterPro" id="IPR047854">
    <property type="entry name" value="RFC_lid"/>
</dbReference>
<dbReference type="SMART" id="SM00292">
    <property type="entry name" value="BRCT"/>
    <property type="match status" value="1"/>
</dbReference>
<dbReference type="GO" id="GO:0003689">
    <property type="term" value="F:DNA clamp loader activity"/>
    <property type="evidence" value="ECO:0007669"/>
    <property type="project" value="UniProtKB-UniRule"/>
</dbReference>
<dbReference type="SMART" id="SM00382">
    <property type="entry name" value="AAA"/>
    <property type="match status" value="1"/>
</dbReference>
<evidence type="ECO:0000256" key="9">
    <source>
        <dbReference type="SAM" id="MobiDB-lite"/>
    </source>
</evidence>
<evidence type="ECO:0000313" key="11">
    <source>
        <dbReference type="EMBL" id="OMJ25334.1"/>
    </source>
</evidence>
<dbReference type="InterPro" id="IPR012178">
    <property type="entry name" value="RFC1"/>
</dbReference>
<dbReference type="PROSITE" id="PS50172">
    <property type="entry name" value="BRCT"/>
    <property type="match status" value="1"/>
</dbReference>
<dbReference type="Gene3D" id="3.40.50.10190">
    <property type="entry name" value="BRCT domain"/>
    <property type="match status" value="1"/>
</dbReference>
<dbReference type="Pfam" id="PF00533">
    <property type="entry name" value="BRCT"/>
    <property type="match status" value="1"/>
</dbReference>
<dbReference type="CDD" id="cd18140">
    <property type="entry name" value="HLD_clamp_RFC"/>
    <property type="match status" value="1"/>
</dbReference>
<organism evidence="11 12">
    <name type="scientific">Smittium culicis</name>
    <dbReference type="NCBI Taxonomy" id="133412"/>
    <lineage>
        <taxon>Eukaryota</taxon>
        <taxon>Fungi</taxon>
        <taxon>Fungi incertae sedis</taxon>
        <taxon>Zoopagomycota</taxon>
        <taxon>Kickxellomycotina</taxon>
        <taxon>Harpellomycetes</taxon>
        <taxon>Harpellales</taxon>
        <taxon>Legeriomycetaceae</taxon>
        <taxon>Smittium</taxon>
    </lineage>
</organism>
<dbReference type="AlphaFoldDB" id="A0A1R1YEK6"/>
<dbReference type="PANTHER" id="PTHR23389">
    <property type="entry name" value="CHROMOSOME TRANSMISSION FIDELITY FACTOR 18"/>
    <property type="match status" value="1"/>
</dbReference>
<feature type="compositionally biased region" description="Basic and acidic residues" evidence="9">
    <location>
        <begin position="240"/>
        <end position="251"/>
    </location>
</feature>
<dbReference type="GO" id="GO:0005663">
    <property type="term" value="C:DNA replication factor C complex"/>
    <property type="evidence" value="ECO:0007669"/>
    <property type="project" value="InterPro"/>
</dbReference>
<dbReference type="Pfam" id="PF08519">
    <property type="entry name" value="RFC1"/>
    <property type="match status" value="1"/>
</dbReference>
<dbReference type="InterPro" id="IPR036420">
    <property type="entry name" value="BRCT_dom_sf"/>
</dbReference>
<feature type="compositionally biased region" description="Low complexity" evidence="9">
    <location>
        <begin position="816"/>
        <end position="826"/>
    </location>
</feature>
<dbReference type="InterPro" id="IPR003593">
    <property type="entry name" value="AAA+_ATPase"/>
</dbReference>
<dbReference type="Pfam" id="PF00004">
    <property type="entry name" value="AAA"/>
    <property type="match status" value="1"/>
</dbReference>
<feature type="region of interest" description="Disordered" evidence="9">
    <location>
        <begin position="183"/>
        <end position="274"/>
    </location>
</feature>
<feature type="compositionally biased region" description="Polar residues" evidence="9">
    <location>
        <begin position="254"/>
        <end position="271"/>
    </location>
</feature>
<dbReference type="InterPro" id="IPR003959">
    <property type="entry name" value="ATPase_AAA_core"/>
</dbReference>
<dbReference type="Gene3D" id="3.40.50.300">
    <property type="entry name" value="P-loop containing nucleotide triphosphate hydrolases"/>
    <property type="match status" value="1"/>
</dbReference>
<sequence length="845" mass="92929">MTSTISDDEYANNDNNDVGYQKFENTDAPAKKPAKKPTATKKTKTDKATDSEILTRALSAGVNVVMGNTLATVEKSTYNPWNAKNNNESPLNSRDIPVGSPGCFDGVTFVITGELPSYSRDTFGDIVKRYGGRNTSAVSSKTSFLVIGTDPGSSKVNKAKQLNTPTLDEDSFVALVEIFKPSKDTTSLRPSTSSSSLTNTADDINSKSENHIDIKLDEKPDSAKYEAQKSSIKSSSIDTRISESTDTKPKLESMNPTPQLQNQNAPQSTSEPKCELWTEKYKPKKLSEICGNKSNIDLIMAWLKNWNNNSGSDKKAILISGPPGIGKTSSVQLIAKELGMNCLEFNASDSRNKESIKKYLGVLSGNHSMTEFLKLKNKDPQAPVVRTGKTVIVMDEVDGMSGGDRGGSAELIKIIDETKVPIICICNDRNSQKVKSLANHCEDIRFKRPSYVQFRSRIMSICHREGLRIDPAAADQLSTATQSDMRQILNILSTWKLSNNSMTYDQGKKFSTENKKEISIGPFEVIGKYMNAGSYRDMSFYEKINLYFNDFSIMPLMVQENYISNISSRASSICAPNGVGDLMMLSKAADSIAEADLIDATINSTQNWGLLPNHAVMSCVRPSYFITGRHVSMYNFPGWLGKNSSTAKNKRLLSDLSSHMRNSISGDKTQVRMSYIQPLSLALTNPMIQNGADGIDEVLNLMEVYNLSREDWDSIQDLQIYPKSTKPPASRIETKVKTAFTRQYNKKLSDSLTKSKTGTKKKHAESRVVPDLEDVIVEEDDNIESEDSSTESGDEDDSRGSAGSQTTQLSKNIVVTKNAKTSTSKKPAAKKAPAKKPAATRGKKK</sequence>
<keyword evidence="7 8" id="KW-0539">Nucleus</keyword>
<dbReference type="GO" id="GO:0003677">
    <property type="term" value="F:DNA binding"/>
    <property type="evidence" value="ECO:0007669"/>
    <property type="project" value="InterPro"/>
</dbReference>
<dbReference type="GO" id="GO:0005634">
    <property type="term" value="C:nucleus"/>
    <property type="evidence" value="ECO:0007669"/>
    <property type="project" value="UniProtKB-SubCell"/>
</dbReference>
<evidence type="ECO:0000256" key="2">
    <source>
        <dbReference type="ARBA" id="ARBA00006116"/>
    </source>
</evidence>
<protein>
    <recommendedName>
        <fullName evidence="3 8">Replication factor C subunit 1</fullName>
    </recommendedName>
</protein>
<evidence type="ECO:0000259" key="10">
    <source>
        <dbReference type="PROSITE" id="PS50172"/>
    </source>
</evidence>
<comment type="similarity">
    <text evidence="2 8">Belongs to the activator 1 large subunit family.</text>
</comment>
<dbReference type="InterPro" id="IPR027417">
    <property type="entry name" value="P-loop_NTPase"/>
</dbReference>
<evidence type="ECO:0000256" key="7">
    <source>
        <dbReference type="ARBA" id="ARBA00023242"/>
    </source>
</evidence>
<dbReference type="CDD" id="cd00009">
    <property type="entry name" value="AAA"/>
    <property type="match status" value="1"/>
</dbReference>
<dbReference type="FunFam" id="3.40.50.300:FF:000395">
    <property type="entry name" value="Replication factor C subunit 1"/>
    <property type="match status" value="1"/>
</dbReference>
<dbReference type="SUPFAM" id="SSF52540">
    <property type="entry name" value="P-loop containing nucleoside triphosphate hydrolases"/>
    <property type="match status" value="1"/>
</dbReference>
<dbReference type="EMBL" id="LSSN01000188">
    <property type="protein sequence ID" value="OMJ25334.1"/>
    <property type="molecule type" value="Genomic_DNA"/>
</dbReference>
<evidence type="ECO:0000256" key="6">
    <source>
        <dbReference type="ARBA" id="ARBA00022840"/>
    </source>
</evidence>
<feature type="region of interest" description="Disordered" evidence="9">
    <location>
        <begin position="751"/>
        <end position="845"/>
    </location>
</feature>
<feature type="compositionally biased region" description="Low complexity" evidence="9">
    <location>
        <begin position="835"/>
        <end position="845"/>
    </location>
</feature>
<evidence type="ECO:0000256" key="5">
    <source>
        <dbReference type="ARBA" id="ARBA00022741"/>
    </source>
</evidence>
<feature type="compositionally biased region" description="Polar residues" evidence="9">
    <location>
        <begin position="805"/>
        <end position="815"/>
    </location>
</feature>
<feature type="compositionally biased region" description="Acidic residues" evidence="9">
    <location>
        <begin position="771"/>
        <end position="797"/>
    </location>
</feature>
<comment type="subcellular location">
    <subcellularLocation>
        <location evidence="1 8">Nucleus</location>
    </subcellularLocation>
</comment>
<evidence type="ECO:0000313" key="12">
    <source>
        <dbReference type="Proteomes" id="UP000187283"/>
    </source>
</evidence>
<feature type="compositionally biased region" description="Basic residues" evidence="9">
    <location>
        <begin position="32"/>
        <end position="42"/>
    </location>
</feature>
<comment type="caution">
    <text evidence="11">The sequence shown here is derived from an EMBL/GenBank/DDBJ whole genome shotgun (WGS) entry which is preliminary data.</text>
</comment>
<dbReference type="InterPro" id="IPR013725">
    <property type="entry name" value="DNA_replication_fac_RFC1_C"/>
</dbReference>
<feature type="compositionally biased region" description="Acidic residues" evidence="9">
    <location>
        <begin position="1"/>
        <end position="11"/>
    </location>
</feature>
<dbReference type="Gene3D" id="1.20.272.10">
    <property type="match status" value="1"/>
</dbReference>
<evidence type="ECO:0000256" key="1">
    <source>
        <dbReference type="ARBA" id="ARBA00004123"/>
    </source>
</evidence>
<dbReference type="GO" id="GO:0006271">
    <property type="term" value="P:DNA strand elongation involved in DNA replication"/>
    <property type="evidence" value="ECO:0007669"/>
    <property type="project" value="UniProtKB-ARBA"/>
</dbReference>
<dbReference type="OrthoDB" id="446168at2759"/>
<dbReference type="GO" id="GO:0006281">
    <property type="term" value="P:DNA repair"/>
    <property type="evidence" value="ECO:0007669"/>
    <property type="project" value="InterPro"/>
</dbReference>
<dbReference type="GO" id="GO:0016887">
    <property type="term" value="F:ATP hydrolysis activity"/>
    <property type="evidence" value="ECO:0007669"/>
    <property type="project" value="InterPro"/>
</dbReference>
<dbReference type="Proteomes" id="UP000187283">
    <property type="component" value="Unassembled WGS sequence"/>
</dbReference>
<dbReference type="InterPro" id="IPR001357">
    <property type="entry name" value="BRCT_dom"/>
</dbReference>
<dbReference type="STRING" id="133412.A0A1R1YEK6"/>
<dbReference type="InterPro" id="IPR008921">
    <property type="entry name" value="DNA_pol3_clamp-load_cplx_C"/>
</dbReference>
<keyword evidence="5 8" id="KW-0547">Nucleotide-binding</keyword>
<accession>A0A1R1YEK6</accession>
<dbReference type="Pfam" id="PF25361">
    <property type="entry name" value="AAA_lid_RFC1"/>
    <property type="match status" value="1"/>
</dbReference>